<dbReference type="PANTHER" id="PTHR43685:SF2">
    <property type="entry name" value="GLYCOSYLTRANSFERASE 2-LIKE DOMAIN-CONTAINING PROTEIN"/>
    <property type="match status" value="1"/>
</dbReference>
<dbReference type="RefSeq" id="WP_104712546.1">
    <property type="nucleotide sequence ID" value="NZ_PTRA01000001.1"/>
</dbReference>
<dbReference type="Gene3D" id="3.90.550.10">
    <property type="entry name" value="Spore Coat Polysaccharide Biosynthesis Protein SpsA, Chain A"/>
    <property type="match status" value="1"/>
</dbReference>
<evidence type="ECO:0000259" key="1">
    <source>
        <dbReference type="Pfam" id="PF00535"/>
    </source>
</evidence>
<dbReference type="PANTHER" id="PTHR43685">
    <property type="entry name" value="GLYCOSYLTRANSFERASE"/>
    <property type="match status" value="1"/>
</dbReference>
<accession>A0A2S7IRY6</accession>
<gene>
    <name evidence="2" type="ORF">C5O19_12245</name>
</gene>
<protein>
    <submittedName>
        <fullName evidence="2">Glycosyltransferase family 2 protein</fullName>
    </submittedName>
</protein>
<sequence>MPKLSVCIPAYKEPALLEKALQALETQTFRDYELILTDDTPDDSVRQLAEQWQSRLPLRYQANRPALGTPENWNSGIRLAQGAYILIHHHDDWLLRPDSLALFVQALDEQPDAVFAFANTDIRRLSTDERIRLNRPSEIQLAQLRTEPEVLITADFVGVPSTVMFRKSAGLFFDSQLKWLVDVDFYVRALRQQPQAAYIPQALVGVAIHEKQVTASVTKNKNLLLFEYFTVAEKFNLDLREEPYAGAYGYWFWRLNVQSVDEIRAAGFYGPIPAGTEALIRNRRKFGFRHWYIKTVMFVKYRLLGLKRKDLHE</sequence>
<evidence type="ECO:0000313" key="2">
    <source>
        <dbReference type="EMBL" id="PQA60350.1"/>
    </source>
</evidence>
<dbReference type="InterPro" id="IPR050834">
    <property type="entry name" value="Glycosyltransf_2"/>
</dbReference>
<dbReference type="SUPFAM" id="SSF53448">
    <property type="entry name" value="Nucleotide-diphospho-sugar transferases"/>
    <property type="match status" value="1"/>
</dbReference>
<feature type="domain" description="Glycosyltransferase 2-like" evidence="1">
    <location>
        <begin position="5"/>
        <end position="133"/>
    </location>
</feature>
<organism evidence="2 3">
    <name type="scientific">Siphonobacter curvatus</name>
    <dbReference type="NCBI Taxonomy" id="2094562"/>
    <lineage>
        <taxon>Bacteria</taxon>
        <taxon>Pseudomonadati</taxon>
        <taxon>Bacteroidota</taxon>
        <taxon>Cytophagia</taxon>
        <taxon>Cytophagales</taxon>
        <taxon>Cytophagaceae</taxon>
        <taxon>Siphonobacter</taxon>
    </lineage>
</organism>
<dbReference type="GO" id="GO:0016740">
    <property type="term" value="F:transferase activity"/>
    <property type="evidence" value="ECO:0007669"/>
    <property type="project" value="UniProtKB-KW"/>
</dbReference>
<dbReference type="OrthoDB" id="9815829at2"/>
<proteinExistence type="predicted"/>
<evidence type="ECO:0000313" key="3">
    <source>
        <dbReference type="Proteomes" id="UP000239590"/>
    </source>
</evidence>
<dbReference type="Proteomes" id="UP000239590">
    <property type="component" value="Unassembled WGS sequence"/>
</dbReference>
<name>A0A2S7IRY6_9BACT</name>
<dbReference type="Pfam" id="PF00535">
    <property type="entry name" value="Glycos_transf_2"/>
    <property type="match status" value="1"/>
</dbReference>
<comment type="caution">
    <text evidence="2">The sequence shown here is derived from an EMBL/GenBank/DDBJ whole genome shotgun (WGS) entry which is preliminary data.</text>
</comment>
<dbReference type="InterPro" id="IPR001173">
    <property type="entry name" value="Glyco_trans_2-like"/>
</dbReference>
<keyword evidence="2" id="KW-0808">Transferase</keyword>
<dbReference type="AlphaFoldDB" id="A0A2S7IRY6"/>
<keyword evidence="3" id="KW-1185">Reference proteome</keyword>
<dbReference type="EMBL" id="PTRA01000001">
    <property type="protein sequence ID" value="PQA60350.1"/>
    <property type="molecule type" value="Genomic_DNA"/>
</dbReference>
<reference evidence="3" key="1">
    <citation type="submission" date="2018-02" db="EMBL/GenBank/DDBJ databases">
        <title>Genome sequencing of Solimonas sp. HR-BB.</title>
        <authorList>
            <person name="Lee Y."/>
            <person name="Jeon C.O."/>
        </authorList>
    </citation>
    <scope>NUCLEOTIDE SEQUENCE [LARGE SCALE GENOMIC DNA]</scope>
    <source>
        <strain evidence="3">HR-U</strain>
    </source>
</reference>
<dbReference type="InterPro" id="IPR029044">
    <property type="entry name" value="Nucleotide-diphossugar_trans"/>
</dbReference>